<comment type="caution">
    <text evidence="2">The sequence shown here is derived from an EMBL/GenBank/DDBJ whole genome shotgun (WGS) entry which is preliminary data.</text>
</comment>
<name>A0A081BGY2_9LACO</name>
<dbReference type="eggNOG" id="ENOG503254B">
    <property type="taxonomic scope" value="Bacteria"/>
</dbReference>
<accession>A0A081BGY2</accession>
<dbReference type="RefSeq" id="WP_034526406.1">
    <property type="nucleotide sequence ID" value="NZ_BBJM01000004.1"/>
</dbReference>
<protein>
    <submittedName>
        <fullName evidence="2">Uncharacterized protein</fullName>
    </submittedName>
</protein>
<keyword evidence="3" id="KW-1185">Reference proteome</keyword>
<dbReference type="EMBL" id="BBJM01000004">
    <property type="protein sequence ID" value="GAK47300.1"/>
    <property type="molecule type" value="Genomic_DNA"/>
</dbReference>
<dbReference type="STRING" id="1291743.LOSG293_040460"/>
<evidence type="ECO:0000256" key="1">
    <source>
        <dbReference type="SAM" id="MobiDB-lite"/>
    </source>
</evidence>
<evidence type="ECO:0000313" key="2">
    <source>
        <dbReference type="EMBL" id="GAK47300.1"/>
    </source>
</evidence>
<feature type="compositionally biased region" description="Basic and acidic residues" evidence="1">
    <location>
        <begin position="73"/>
        <end position="84"/>
    </location>
</feature>
<dbReference type="OrthoDB" id="2306957at2"/>
<feature type="region of interest" description="Disordered" evidence="1">
    <location>
        <begin position="63"/>
        <end position="84"/>
    </location>
</feature>
<evidence type="ECO:0000313" key="3">
    <source>
        <dbReference type="Proteomes" id="UP000028700"/>
    </source>
</evidence>
<organism evidence="2 3">
    <name type="scientific">Secundilactobacillus oryzae JCM 18671</name>
    <dbReference type="NCBI Taxonomy" id="1291743"/>
    <lineage>
        <taxon>Bacteria</taxon>
        <taxon>Bacillati</taxon>
        <taxon>Bacillota</taxon>
        <taxon>Bacilli</taxon>
        <taxon>Lactobacillales</taxon>
        <taxon>Lactobacillaceae</taxon>
        <taxon>Secundilactobacillus</taxon>
    </lineage>
</organism>
<dbReference type="AlphaFoldDB" id="A0A081BGY2"/>
<reference evidence="2" key="1">
    <citation type="journal article" date="2014" name="Genome Announc.">
        <title>Draft Genome Sequence of Lactobacillus oryzae Strain SG293T.</title>
        <authorList>
            <person name="Tanizawa Y."/>
            <person name="Fujisawa T."/>
            <person name="Mochizuki T."/>
            <person name="Kaminuma E."/>
            <person name="Nakamura Y."/>
            <person name="Tohno M."/>
        </authorList>
    </citation>
    <scope>NUCLEOTIDE SEQUENCE [LARGE SCALE GENOMIC DNA]</scope>
    <source>
        <strain evidence="2">SG293</strain>
    </source>
</reference>
<proteinExistence type="predicted"/>
<gene>
    <name evidence="2" type="ORF">LOSG293_040460</name>
</gene>
<dbReference type="Proteomes" id="UP000028700">
    <property type="component" value="Unassembled WGS sequence"/>
</dbReference>
<sequence length="84" mass="9824">MTEKQLIQEILNTEAVLYEFEKSDESSSSYTLLIKRQNNDKRPLEVVNDEIKHYFDDASFGYQEELNPTGTPKPEDIRVTIKKN</sequence>